<dbReference type="PANTHER" id="PTHR10165:SF103">
    <property type="entry name" value="PHOSPHOLIPID PHOSPHATASE HOMOLOG 1.2 HOMOLOG"/>
    <property type="match status" value="1"/>
</dbReference>
<evidence type="ECO:0000256" key="7">
    <source>
        <dbReference type="SAM" id="Phobius"/>
    </source>
</evidence>
<feature type="transmembrane region" description="Helical" evidence="7">
    <location>
        <begin position="177"/>
        <end position="197"/>
    </location>
</feature>
<evidence type="ECO:0000256" key="5">
    <source>
        <dbReference type="ARBA" id="ARBA00023136"/>
    </source>
</evidence>
<feature type="domain" description="Phosphatidic acid phosphatase type 2/haloperoxidase" evidence="8">
    <location>
        <begin position="80"/>
        <end position="222"/>
    </location>
</feature>
<gene>
    <name evidence="9" type="ORF">HPBE_LOCUS10338</name>
</gene>
<reference evidence="11" key="2">
    <citation type="submission" date="2019-09" db="UniProtKB">
        <authorList>
            <consortium name="WormBaseParasite"/>
        </authorList>
    </citation>
    <scope>IDENTIFICATION</scope>
</reference>
<evidence type="ECO:0000259" key="8">
    <source>
        <dbReference type="SMART" id="SM00014"/>
    </source>
</evidence>
<dbReference type="EMBL" id="UZAH01026729">
    <property type="protein sequence ID" value="VDO84681.1"/>
    <property type="molecule type" value="Genomic_DNA"/>
</dbReference>
<evidence type="ECO:0000313" key="9">
    <source>
        <dbReference type="EMBL" id="VDO84681.1"/>
    </source>
</evidence>
<dbReference type="CDD" id="cd03384">
    <property type="entry name" value="PAP2_wunen"/>
    <property type="match status" value="1"/>
</dbReference>
<accession>A0A183FR96</accession>
<name>A0A183FR96_HELPZ</name>
<accession>A0A3P7YBI8</accession>
<dbReference type="InterPro" id="IPR043216">
    <property type="entry name" value="PAP-like"/>
</dbReference>
<evidence type="ECO:0000256" key="3">
    <source>
        <dbReference type="ARBA" id="ARBA00022692"/>
    </source>
</evidence>
<evidence type="ECO:0000256" key="2">
    <source>
        <dbReference type="ARBA" id="ARBA00008816"/>
    </source>
</evidence>
<keyword evidence="10" id="KW-1185">Reference proteome</keyword>
<dbReference type="GO" id="GO:0046839">
    <property type="term" value="P:phospholipid dephosphorylation"/>
    <property type="evidence" value="ECO:0007669"/>
    <property type="project" value="TreeGrafter"/>
</dbReference>
<evidence type="ECO:0000313" key="10">
    <source>
        <dbReference type="Proteomes" id="UP000050761"/>
    </source>
</evidence>
<sequence length="285" mass="31974">MEVNLYEPHVKEINGPALLLDFVLLYGFGLIGGVLIPKITGIHIRGFFCDDESIRYDYKEDTVTPVALFLYVFFVMILTVRSVNEIGFISIYVLTNVTKSCIGRLRPHFLDVCKPTNITCTHSEYYASYTCTGNADLVAEARKSFFSGHSAFSMYASTFTALYLLARMPHNALRGTALPVLQTALISIGLLISYSRINDNKHHWSDVIVGIFVGVFVATYTVCRTMHRFLRETIAKYQPCLVWAGMFTKQSEEVLPIRRAHAEYSDVTAATSEGSGNENVHPDEK</sequence>
<feature type="region of interest" description="Disordered" evidence="6">
    <location>
        <begin position="266"/>
        <end position="285"/>
    </location>
</feature>
<feature type="transmembrane region" description="Helical" evidence="7">
    <location>
        <begin position="203"/>
        <end position="223"/>
    </location>
</feature>
<feature type="transmembrane region" description="Helical" evidence="7">
    <location>
        <begin position="62"/>
        <end position="80"/>
    </location>
</feature>
<dbReference type="OrthoDB" id="8907274at2759"/>
<dbReference type="GO" id="GO:0006644">
    <property type="term" value="P:phospholipid metabolic process"/>
    <property type="evidence" value="ECO:0007669"/>
    <property type="project" value="InterPro"/>
</dbReference>
<dbReference type="SMART" id="SM00014">
    <property type="entry name" value="acidPPc"/>
    <property type="match status" value="1"/>
</dbReference>
<dbReference type="GO" id="GO:0007165">
    <property type="term" value="P:signal transduction"/>
    <property type="evidence" value="ECO:0007669"/>
    <property type="project" value="TreeGrafter"/>
</dbReference>
<dbReference type="InterPro" id="IPR036938">
    <property type="entry name" value="PAP2/HPO_sf"/>
</dbReference>
<feature type="transmembrane region" description="Helical" evidence="7">
    <location>
        <begin position="17"/>
        <end position="36"/>
    </location>
</feature>
<protein>
    <submittedName>
        <fullName evidence="11">AcidPPc domain-containing protein</fullName>
    </submittedName>
</protein>
<keyword evidence="3 7" id="KW-0812">Transmembrane</keyword>
<evidence type="ECO:0000256" key="6">
    <source>
        <dbReference type="SAM" id="MobiDB-lite"/>
    </source>
</evidence>
<proteinExistence type="inferred from homology"/>
<dbReference type="GO" id="GO:0008195">
    <property type="term" value="F:phosphatidate phosphatase activity"/>
    <property type="evidence" value="ECO:0007669"/>
    <property type="project" value="TreeGrafter"/>
</dbReference>
<dbReference type="Pfam" id="PF01569">
    <property type="entry name" value="PAP2"/>
    <property type="match status" value="1"/>
</dbReference>
<dbReference type="AlphaFoldDB" id="A0A183FR96"/>
<evidence type="ECO:0000256" key="1">
    <source>
        <dbReference type="ARBA" id="ARBA00004141"/>
    </source>
</evidence>
<evidence type="ECO:0000313" key="11">
    <source>
        <dbReference type="WBParaSite" id="HPBE_0001033701-mRNA-1"/>
    </source>
</evidence>
<dbReference type="GO" id="GO:0005886">
    <property type="term" value="C:plasma membrane"/>
    <property type="evidence" value="ECO:0007669"/>
    <property type="project" value="TreeGrafter"/>
</dbReference>
<dbReference type="Gene3D" id="1.20.144.10">
    <property type="entry name" value="Phosphatidic acid phosphatase type 2/haloperoxidase"/>
    <property type="match status" value="1"/>
</dbReference>
<feature type="compositionally biased region" description="Polar residues" evidence="6">
    <location>
        <begin position="268"/>
        <end position="278"/>
    </location>
</feature>
<dbReference type="SUPFAM" id="SSF48317">
    <property type="entry name" value="Acid phosphatase/Vanadium-dependent haloperoxidase"/>
    <property type="match status" value="1"/>
</dbReference>
<keyword evidence="4 7" id="KW-1133">Transmembrane helix</keyword>
<keyword evidence="5 7" id="KW-0472">Membrane</keyword>
<comment type="subcellular location">
    <subcellularLocation>
        <location evidence="1">Membrane</location>
        <topology evidence="1">Multi-pass membrane protein</topology>
    </subcellularLocation>
</comment>
<reference evidence="9 10" key="1">
    <citation type="submission" date="2018-11" db="EMBL/GenBank/DDBJ databases">
        <authorList>
            <consortium name="Pathogen Informatics"/>
        </authorList>
    </citation>
    <scope>NUCLEOTIDE SEQUENCE [LARGE SCALE GENOMIC DNA]</scope>
</reference>
<organism evidence="10 11">
    <name type="scientific">Heligmosomoides polygyrus</name>
    <name type="common">Parasitic roundworm</name>
    <dbReference type="NCBI Taxonomy" id="6339"/>
    <lineage>
        <taxon>Eukaryota</taxon>
        <taxon>Metazoa</taxon>
        <taxon>Ecdysozoa</taxon>
        <taxon>Nematoda</taxon>
        <taxon>Chromadorea</taxon>
        <taxon>Rhabditida</taxon>
        <taxon>Rhabditina</taxon>
        <taxon>Rhabditomorpha</taxon>
        <taxon>Strongyloidea</taxon>
        <taxon>Heligmosomidae</taxon>
        <taxon>Heligmosomoides</taxon>
    </lineage>
</organism>
<dbReference type="WBParaSite" id="HPBE_0001033701-mRNA-1">
    <property type="protein sequence ID" value="HPBE_0001033701-mRNA-1"/>
    <property type="gene ID" value="HPBE_0001033701"/>
</dbReference>
<feature type="transmembrane region" description="Helical" evidence="7">
    <location>
        <begin position="146"/>
        <end position="165"/>
    </location>
</feature>
<dbReference type="InterPro" id="IPR000326">
    <property type="entry name" value="PAP2/HPO"/>
</dbReference>
<dbReference type="Proteomes" id="UP000050761">
    <property type="component" value="Unassembled WGS sequence"/>
</dbReference>
<comment type="similarity">
    <text evidence="2">Belongs to the PA-phosphatase related phosphoesterase family.</text>
</comment>
<evidence type="ECO:0000256" key="4">
    <source>
        <dbReference type="ARBA" id="ARBA00022989"/>
    </source>
</evidence>
<dbReference type="PANTHER" id="PTHR10165">
    <property type="entry name" value="LIPID PHOSPHATE PHOSPHATASE"/>
    <property type="match status" value="1"/>
</dbReference>